<organism evidence="1 2">
    <name type="scientific">Pyronema omphalodes (strain CBS 100304)</name>
    <name type="common">Pyronema confluens</name>
    <dbReference type="NCBI Taxonomy" id="1076935"/>
    <lineage>
        <taxon>Eukaryota</taxon>
        <taxon>Fungi</taxon>
        <taxon>Dikarya</taxon>
        <taxon>Ascomycota</taxon>
        <taxon>Pezizomycotina</taxon>
        <taxon>Pezizomycetes</taxon>
        <taxon>Pezizales</taxon>
        <taxon>Pyronemataceae</taxon>
        <taxon>Pyronema</taxon>
    </lineage>
</organism>
<reference evidence="1 2" key="1">
    <citation type="journal article" date="2013" name="PLoS Genet.">
        <title>The genome and development-dependent transcriptomes of Pyronema confluens: a window into fungal evolution.</title>
        <authorList>
            <person name="Traeger S."/>
            <person name="Altegoer F."/>
            <person name="Freitag M."/>
            <person name="Gabaldon T."/>
            <person name="Kempken F."/>
            <person name="Kumar A."/>
            <person name="Marcet-Houben M."/>
            <person name="Poggeler S."/>
            <person name="Stajich J.E."/>
            <person name="Nowrousian M."/>
        </authorList>
    </citation>
    <scope>NUCLEOTIDE SEQUENCE [LARGE SCALE GENOMIC DNA]</scope>
    <source>
        <strain evidence="2">CBS 100304</strain>
        <tissue evidence="1">Vegetative mycelium</tissue>
    </source>
</reference>
<sequence length="13" mass="1505">MVTTDATVRNIQR</sequence>
<protein>
    <submittedName>
        <fullName evidence="1">Uncharacterized protein</fullName>
    </submittedName>
</protein>
<evidence type="ECO:0000313" key="2">
    <source>
        <dbReference type="Proteomes" id="UP000018144"/>
    </source>
</evidence>
<name>U4LBJ8_PYROM</name>
<dbReference type="Proteomes" id="UP000018144">
    <property type="component" value="Unassembled WGS sequence"/>
</dbReference>
<accession>U4LBJ8</accession>
<gene>
    <name evidence="1" type="ORF">PCON_04458</name>
</gene>
<keyword evidence="2" id="KW-1185">Reference proteome</keyword>
<dbReference type="EMBL" id="HF936658">
    <property type="protein sequence ID" value="CCX17454.1"/>
    <property type="molecule type" value="Genomic_DNA"/>
</dbReference>
<evidence type="ECO:0000313" key="1">
    <source>
        <dbReference type="EMBL" id="CCX17454.1"/>
    </source>
</evidence>
<proteinExistence type="predicted"/>